<feature type="transmembrane region" description="Helical" evidence="7">
    <location>
        <begin position="83"/>
        <end position="106"/>
    </location>
</feature>
<dbReference type="PANTHER" id="PTHR42865:SF7">
    <property type="entry name" value="PROTON_GLUTAMATE-ASPARTATE SYMPORTER"/>
    <property type="match status" value="1"/>
</dbReference>
<gene>
    <name evidence="8" type="ORF">FC093_22830</name>
</gene>
<feature type="transmembrane region" description="Helical" evidence="7">
    <location>
        <begin position="226"/>
        <end position="249"/>
    </location>
</feature>
<keyword evidence="2" id="KW-0813">Transport</keyword>
<keyword evidence="3" id="KW-1003">Cell membrane</keyword>
<feature type="transmembrane region" description="Helical" evidence="7">
    <location>
        <begin position="151"/>
        <end position="169"/>
    </location>
</feature>
<feature type="transmembrane region" description="Helical" evidence="7">
    <location>
        <begin position="47"/>
        <end position="71"/>
    </location>
</feature>
<proteinExistence type="predicted"/>
<dbReference type="PRINTS" id="PR00173">
    <property type="entry name" value="EDTRNSPORT"/>
</dbReference>
<name>A0A4U3KTU1_9BACT</name>
<comment type="subcellular location">
    <subcellularLocation>
        <location evidence="1">Cell membrane</location>
        <topology evidence="1">Multi-pass membrane protein</topology>
    </subcellularLocation>
</comment>
<evidence type="ECO:0000313" key="9">
    <source>
        <dbReference type="Proteomes" id="UP000305848"/>
    </source>
</evidence>
<keyword evidence="9" id="KW-1185">Reference proteome</keyword>
<dbReference type="OrthoDB" id="9768885at2"/>
<evidence type="ECO:0000256" key="6">
    <source>
        <dbReference type="ARBA" id="ARBA00023136"/>
    </source>
</evidence>
<protein>
    <submittedName>
        <fullName evidence="8">Dicarboxylate/amino acid:cation symporter</fullName>
    </submittedName>
</protein>
<reference evidence="8 9" key="1">
    <citation type="submission" date="2019-05" db="EMBL/GenBank/DDBJ databases">
        <title>Panacibacter sp. strain 17mud1-8 Genome sequencing and assembly.</title>
        <authorList>
            <person name="Chhetri G."/>
        </authorList>
    </citation>
    <scope>NUCLEOTIDE SEQUENCE [LARGE SCALE GENOMIC DNA]</scope>
    <source>
        <strain evidence="8 9">17mud1-8</strain>
    </source>
</reference>
<dbReference type="AlphaFoldDB" id="A0A4U3KTU1"/>
<dbReference type="PANTHER" id="PTHR42865">
    <property type="entry name" value="PROTON/GLUTAMATE-ASPARTATE SYMPORTER"/>
    <property type="match status" value="1"/>
</dbReference>
<evidence type="ECO:0000256" key="7">
    <source>
        <dbReference type="SAM" id="Phobius"/>
    </source>
</evidence>
<dbReference type="Pfam" id="PF00375">
    <property type="entry name" value="SDF"/>
    <property type="match status" value="1"/>
</dbReference>
<dbReference type="Proteomes" id="UP000305848">
    <property type="component" value="Unassembled WGS sequence"/>
</dbReference>
<evidence type="ECO:0000256" key="3">
    <source>
        <dbReference type="ARBA" id="ARBA00022475"/>
    </source>
</evidence>
<evidence type="ECO:0000256" key="1">
    <source>
        <dbReference type="ARBA" id="ARBA00004651"/>
    </source>
</evidence>
<dbReference type="GO" id="GO:0005886">
    <property type="term" value="C:plasma membrane"/>
    <property type="evidence" value="ECO:0007669"/>
    <property type="project" value="UniProtKB-SubCell"/>
</dbReference>
<feature type="transmembrane region" description="Helical" evidence="7">
    <location>
        <begin position="189"/>
        <end position="206"/>
    </location>
</feature>
<organism evidence="8 9">
    <name type="scientific">Ilyomonas limi</name>
    <dbReference type="NCBI Taxonomy" id="2575867"/>
    <lineage>
        <taxon>Bacteria</taxon>
        <taxon>Pseudomonadati</taxon>
        <taxon>Bacteroidota</taxon>
        <taxon>Chitinophagia</taxon>
        <taxon>Chitinophagales</taxon>
        <taxon>Chitinophagaceae</taxon>
        <taxon>Ilyomonas</taxon>
    </lineage>
</organism>
<evidence type="ECO:0000256" key="2">
    <source>
        <dbReference type="ARBA" id="ARBA00022448"/>
    </source>
</evidence>
<dbReference type="InterPro" id="IPR036458">
    <property type="entry name" value="Na:dicarbo_symporter_sf"/>
</dbReference>
<dbReference type="Gene3D" id="1.10.3860.10">
    <property type="entry name" value="Sodium:dicarboxylate symporter"/>
    <property type="match status" value="1"/>
</dbReference>
<dbReference type="EMBL" id="SZQL01000036">
    <property type="protein sequence ID" value="TKK64326.1"/>
    <property type="molecule type" value="Genomic_DNA"/>
</dbReference>
<evidence type="ECO:0000313" key="8">
    <source>
        <dbReference type="EMBL" id="TKK64326.1"/>
    </source>
</evidence>
<keyword evidence="6 7" id="KW-0472">Membrane</keyword>
<accession>A0A4U3KTU1</accession>
<feature type="transmembrane region" description="Helical" evidence="7">
    <location>
        <begin position="371"/>
        <end position="401"/>
    </location>
</feature>
<evidence type="ECO:0000256" key="4">
    <source>
        <dbReference type="ARBA" id="ARBA00022692"/>
    </source>
</evidence>
<keyword evidence="5 7" id="KW-1133">Transmembrane helix</keyword>
<dbReference type="InterPro" id="IPR001991">
    <property type="entry name" value="Na-dicarboxylate_symporter"/>
</dbReference>
<keyword evidence="4 7" id="KW-0812">Transmembrane</keyword>
<dbReference type="SUPFAM" id="SSF118215">
    <property type="entry name" value="Proton glutamate symport protein"/>
    <property type="match status" value="1"/>
</dbReference>
<dbReference type="GO" id="GO:0015293">
    <property type="term" value="F:symporter activity"/>
    <property type="evidence" value="ECO:0007669"/>
    <property type="project" value="UniProtKB-KW"/>
</dbReference>
<feature type="transmembrane region" description="Helical" evidence="7">
    <location>
        <begin position="332"/>
        <end position="351"/>
    </location>
</feature>
<feature type="transmembrane region" description="Helical" evidence="7">
    <location>
        <begin position="17"/>
        <end position="35"/>
    </location>
</feature>
<dbReference type="RefSeq" id="WP_137264138.1">
    <property type="nucleotide sequence ID" value="NZ_SZQL01000036.1"/>
</dbReference>
<comment type="caution">
    <text evidence="8">The sequence shown here is derived from an EMBL/GenBank/DDBJ whole genome shotgun (WGS) entry which is preliminary data.</text>
</comment>
<dbReference type="GO" id="GO:0006835">
    <property type="term" value="P:dicarboxylic acid transport"/>
    <property type="evidence" value="ECO:0007669"/>
    <property type="project" value="TreeGrafter"/>
</dbReference>
<evidence type="ECO:0000256" key="5">
    <source>
        <dbReference type="ARBA" id="ARBA00022989"/>
    </source>
</evidence>
<sequence length="416" mass="44535">MQATTTNRTFLKTYGNILLMLGGVIIGCILGIVFGEKIEVIKPIGDVFLNLLFTAVIPLVFFTIAASIASIDQSQKFGKLMGVMLLVFISTVLIAAITTIIAVYFFPINAIHTNSSFVATATQNENKSLGEVIVNMLTVDDVYKLFSRTNMLPLMIFSGIVGFAVLRAGEKGKPFLHFLQSGSEVLTRFLLFVMKLAPIGLGAYFASQVGVLGPQLLGSYAKALGIFHGVCLFYFVVGFSSYAFIAGGWKAVKIYWKNNIAPSATAIGTCSSIATIPVNLLAANNMRIPPYIGNIAIPLGATLHKDGSGISSIIKIAAVFALFHKPFTGVDVWLIALLVTVIVSMVEGGIPSGGYLGELLVLSVYNFPPEAFPVVIILGTLVDPVATIMNVTCDTAAAMLVSRIMEGKNWMKLARN</sequence>